<keyword evidence="1" id="KW-0472">Membrane</keyword>
<evidence type="ECO:0000313" key="3">
    <source>
        <dbReference type="Proteomes" id="UP000253918"/>
    </source>
</evidence>
<feature type="transmembrane region" description="Helical" evidence="1">
    <location>
        <begin position="146"/>
        <end position="165"/>
    </location>
</feature>
<keyword evidence="3" id="KW-1185">Reference proteome</keyword>
<evidence type="ECO:0000313" key="2">
    <source>
        <dbReference type="EMBL" id="RDE06280.1"/>
    </source>
</evidence>
<gene>
    <name evidence="2" type="ORF">DVW87_00665</name>
</gene>
<accession>A0A369VYT1</accession>
<name>A0A369VYT1_9SPHN</name>
<organism evidence="2 3">
    <name type="scientific">Sphingomonas aracearum</name>
    <dbReference type="NCBI Taxonomy" id="2283317"/>
    <lineage>
        <taxon>Bacteria</taxon>
        <taxon>Pseudomonadati</taxon>
        <taxon>Pseudomonadota</taxon>
        <taxon>Alphaproteobacteria</taxon>
        <taxon>Sphingomonadales</taxon>
        <taxon>Sphingomonadaceae</taxon>
        <taxon>Sphingomonas</taxon>
    </lineage>
</organism>
<protein>
    <submittedName>
        <fullName evidence="2">Uncharacterized protein</fullName>
    </submittedName>
</protein>
<feature type="transmembrane region" description="Helical" evidence="1">
    <location>
        <begin position="59"/>
        <end position="80"/>
    </location>
</feature>
<feature type="transmembrane region" description="Helical" evidence="1">
    <location>
        <begin position="115"/>
        <end position="134"/>
    </location>
</feature>
<evidence type="ECO:0000256" key="1">
    <source>
        <dbReference type="SAM" id="Phobius"/>
    </source>
</evidence>
<proteinExistence type="predicted"/>
<dbReference type="AlphaFoldDB" id="A0A369VYT1"/>
<feature type="transmembrane region" description="Helical" evidence="1">
    <location>
        <begin position="29"/>
        <end position="47"/>
    </location>
</feature>
<comment type="caution">
    <text evidence="2">The sequence shown here is derived from an EMBL/GenBank/DDBJ whole genome shotgun (WGS) entry which is preliminary data.</text>
</comment>
<reference evidence="2 3" key="1">
    <citation type="submission" date="2018-07" db="EMBL/GenBank/DDBJ databases">
        <title>a novel species of Sphingomonas isolated from the rhizosphere soil of Araceae plant.</title>
        <authorList>
            <person name="Zhiyong W."/>
            <person name="Qinglan Z."/>
            <person name="Zhiwei F."/>
            <person name="Ding X."/>
            <person name="Gejiao W."/>
            <person name="Shixue Z."/>
        </authorList>
    </citation>
    <scope>NUCLEOTIDE SEQUENCE [LARGE SCALE GENOMIC DNA]</scope>
    <source>
        <strain evidence="2 3">WZY 27</strain>
    </source>
</reference>
<feature type="transmembrane region" description="Helical" evidence="1">
    <location>
        <begin position="86"/>
        <end position="106"/>
    </location>
</feature>
<sequence>MWAGAAALLTVPAIAMRFTAEVQWTASDFVVMGVMLAAACGAFEGLLRAGNGAAYRIAAALTVFGVFFLIWVNLAVGIIGSEDNDANMMFAAVIATVIGGACIAHFQPRGMARTLLAAAVLQVLIAAVAVIGRFGSVESVNWPKDIIGCTGILTAFWLISAALFARASRS</sequence>
<dbReference type="EMBL" id="QQNB01000001">
    <property type="protein sequence ID" value="RDE06280.1"/>
    <property type="molecule type" value="Genomic_DNA"/>
</dbReference>
<keyword evidence="1" id="KW-0812">Transmembrane</keyword>
<keyword evidence="1" id="KW-1133">Transmembrane helix</keyword>
<dbReference type="Proteomes" id="UP000253918">
    <property type="component" value="Unassembled WGS sequence"/>
</dbReference>